<organism evidence="2 3">
    <name type="scientific">Funneliformis mosseae</name>
    <name type="common">Endomycorrhizal fungus</name>
    <name type="synonym">Glomus mosseae</name>
    <dbReference type="NCBI Taxonomy" id="27381"/>
    <lineage>
        <taxon>Eukaryota</taxon>
        <taxon>Fungi</taxon>
        <taxon>Fungi incertae sedis</taxon>
        <taxon>Mucoromycota</taxon>
        <taxon>Glomeromycotina</taxon>
        <taxon>Glomeromycetes</taxon>
        <taxon>Glomerales</taxon>
        <taxon>Glomeraceae</taxon>
        <taxon>Funneliformis</taxon>
    </lineage>
</organism>
<dbReference type="AlphaFoldDB" id="A0A9N9CEX8"/>
<name>A0A9N9CEX8_FUNMO</name>
<sequence>EVKVLFQVDMEEVQVRLSGVEVMDAAEVLIEALGTYLFIPLVVLVVAVVVVIIVVYSALSKPSELIITLLYVCLV</sequence>
<protein>
    <submittedName>
        <fullName evidence="2">863_t:CDS:1</fullName>
    </submittedName>
</protein>
<proteinExistence type="predicted"/>
<gene>
    <name evidence="2" type="ORF">FMOSSE_LOCUS8863</name>
</gene>
<feature type="non-terminal residue" evidence="2">
    <location>
        <position position="1"/>
    </location>
</feature>
<keyword evidence="1" id="KW-1133">Transmembrane helix</keyword>
<dbReference type="Proteomes" id="UP000789375">
    <property type="component" value="Unassembled WGS sequence"/>
</dbReference>
<evidence type="ECO:0000313" key="3">
    <source>
        <dbReference type="Proteomes" id="UP000789375"/>
    </source>
</evidence>
<keyword evidence="1" id="KW-0812">Transmembrane</keyword>
<dbReference type="EMBL" id="CAJVPP010002422">
    <property type="protein sequence ID" value="CAG8599358.1"/>
    <property type="molecule type" value="Genomic_DNA"/>
</dbReference>
<feature type="transmembrane region" description="Helical" evidence="1">
    <location>
        <begin position="37"/>
        <end position="59"/>
    </location>
</feature>
<evidence type="ECO:0000256" key="1">
    <source>
        <dbReference type="SAM" id="Phobius"/>
    </source>
</evidence>
<keyword evidence="1" id="KW-0472">Membrane</keyword>
<comment type="caution">
    <text evidence="2">The sequence shown here is derived from an EMBL/GenBank/DDBJ whole genome shotgun (WGS) entry which is preliminary data.</text>
</comment>
<keyword evidence="3" id="KW-1185">Reference proteome</keyword>
<evidence type="ECO:0000313" key="2">
    <source>
        <dbReference type="EMBL" id="CAG8599358.1"/>
    </source>
</evidence>
<accession>A0A9N9CEX8</accession>
<reference evidence="2" key="1">
    <citation type="submission" date="2021-06" db="EMBL/GenBank/DDBJ databases">
        <authorList>
            <person name="Kallberg Y."/>
            <person name="Tangrot J."/>
            <person name="Rosling A."/>
        </authorList>
    </citation>
    <scope>NUCLEOTIDE SEQUENCE</scope>
    <source>
        <strain evidence="2">87-6 pot B 2015</strain>
    </source>
</reference>